<comment type="caution">
    <text evidence="2">The sequence shown here is derived from an EMBL/GenBank/DDBJ whole genome shotgun (WGS) entry which is preliminary data.</text>
</comment>
<reference evidence="2" key="1">
    <citation type="submission" date="2023-03" db="EMBL/GenBank/DDBJ databases">
        <authorList>
            <person name="Steffen K."/>
            <person name="Cardenas P."/>
        </authorList>
    </citation>
    <scope>NUCLEOTIDE SEQUENCE</scope>
</reference>
<evidence type="ECO:0000313" key="2">
    <source>
        <dbReference type="EMBL" id="CAI8058499.1"/>
    </source>
</evidence>
<feature type="non-terminal residue" evidence="2">
    <location>
        <position position="166"/>
    </location>
</feature>
<keyword evidence="3" id="KW-1185">Reference proteome</keyword>
<organism evidence="2 3">
    <name type="scientific">Geodia barretti</name>
    <name type="common">Barrett's horny sponge</name>
    <dbReference type="NCBI Taxonomy" id="519541"/>
    <lineage>
        <taxon>Eukaryota</taxon>
        <taxon>Metazoa</taxon>
        <taxon>Porifera</taxon>
        <taxon>Demospongiae</taxon>
        <taxon>Heteroscleromorpha</taxon>
        <taxon>Tetractinellida</taxon>
        <taxon>Astrophorina</taxon>
        <taxon>Geodiidae</taxon>
        <taxon>Geodia</taxon>
    </lineage>
</organism>
<protein>
    <submittedName>
        <fullName evidence="2">Uncharacterized protein</fullName>
    </submittedName>
</protein>
<name>A0AA35U245_GEOBA</name>
<gene>
    <name evidence="2" type="ORF">GBAR_LOCUS31809</name>
</gene>
<evidence type="ECO:0000256" key="1">
    <source>
        <dbReference type="SAM" id="MobiDB-lite"/>
    </source>
</evidence>
<proteinExistence type="predicted"/>
<dbReference type="EMBL" id="CASHTH010004522">
    <property type="protein sequence ID" value="CAI8058499.1"/>
    <property type="molecule type" value="Genomic_DNA"/>
</dbReference>
<sequence length="166" mass="18393">MYVSVCVYQSKYGSSFTPYYLIQYGACSGASPNPLHPHPPLVSSPDPSHSSRGKGSLCQEGGSQESGEDCSEKDYCSLISREASTVLVERNNHRSRSECTGGVLSSNDPVRQEPMFCVCDPKQNGMDGTTRFCYCDPPTNDHVLTFLTYHIFVCVLMFHRVSCKRD</sequence>
<feature type="region of interest" description="Disordered" evidence="1">
    <location>
        <begin position="36"/>
        <end position="70"/>
    </location>
</feature>
<evidence type="ECO:0000313" key="3">
    <source>
        <dbReference type="Proteomes" id="UP001174909"/>
    </source>
</evidence>
<dbReference type="Proteomes" id="UP001174909">
    <property type="component" value="Unassembled WGS sequence"/>
</dbReference>
<dbReference type="AlphaFoldDB" id="A0AA35U245"/>
<accession>A0AA35U245</accession>